<comment type="caution">
    <text evidence="2">The sequence shown here is derived from an EMBL/GenBank/DDBJ whole genome shotgun (WGS) entry which is preliminary data.</text>
</comment>
<dbReference type="Proteomes" id="UP001148614">
    <property type="component" value="Unassembled WGS sequence"/>
</dbReference>
<dbReference type="AlphaFoldDB" id="A0A9W8TIC5"/>
<evidence type="ECO:0000313" key="3">
    <source>
        <dbReference type="Proteomes" id="UP001148614"/>
    </source>
</evidence>
<sequence length="67" mass="7065">MSEREVAVNGDEKQAKEDKVVVNGDEKPAEEDVVIIDGEPIPVGDIDTVSFNVAGHGSARGNECLQG</sequence>
<gene>
    <name evidence="2" type="ORF">NPX13_g8453</name>
</gene>
<evidence type="ECO:0000256" key="1">
    <source>
        <dbReference type="SAM" id="MobiDB-lite"/>
    </source>
</evidence>
<protein>
    <submittedName>
        <fullName evidence="2">Uncharacterized protein</fullName>
    </submittedName>
</protein>
<evidence type="ECO:0000313" key="2">
    <source>
        <dbReference type="EMBL" id="KAJ3562739.1"/>
    </source>
</evidence>
<dbReference type="EMBL" id="JANPWZ010001860">
    <property type="protein sequence ID" value="KAJ3562739.1"/>
    <property type="molecule type" value="Genomic_DNA"/>
</dbReference>
<keyword evidence="3" id="KW-1185">Reference proteome</keyword>
<proteinExistence type="predicted"/>
<organism evidence="2 3">
    <name type="scientific">Xylaria arbuscula</name>
    <dbReference type="NCBI Taxonomy" id="114810"/>
    <lineage>
        <taxon>Eukaryota</taxon>
        <taxon>Fungi</taxon>
        <taxon>Dikarya</taxon>
        <taxon>Ascomycota</taxon>
        <taxon>Pezizomycotina</taxon>
        <taxon>Sordariomycetes</taxon>
        <taxon>Xylariomycetidae</taxon>
        <taxon>Xylariales</taxon>
        <taxon>Xylariaceae</taxon>
        <taxon>Xylaria</taxon>
    </lineage>
</organism>
<accession>A0A9W8TIC5</accession>
<name>A0A9W8TIC5_9PEZI</name>
<reference evidence="2" key="1">
    <citation type="submission" date="2022-07" db="EMBL/GenBank/DDBJ databases">
        <title>Genome Sequence of Xylaria arbuscula.</title>
        <authorList>
            <person name="Buettner E."/>
        </authorList>
    </citation>
    <scope>NUCLEOTIDE SEQUENCE</scope>
    <source>
        <strain evidence="2">VT107</strain>
    </source>
</reference>
<feature type="region of interest" description="Disordered" evidence="1">
    <location>
        <begin position="1"/>
        <end position="26"/>
    </location>
</feature>